<dbReference type="InterPro" id="IPR007855">
    <property type="entry name" value="RDRP"/>
</dbReference>
<reference evidence="12 13" key="1">
    <citation type="submission" date="2018-11" db="EMBL/GenBank/DDBJ databases">
        <title>Genome sequence of Apiotrichum porosum DSM 27194.</title>
        <authorList>
            <person name="Aliyu H."/>
            <person name="Gorte O."/>
            <person name="Ochsenreither K."/>
        </authorList>
    </citation>
    <scope>NUCLEOTIDE SEQUENCE [LARGE SCALE GENOMIC DNA]</scope>
    <source>
        <strain evidence="12 13">DSM 27194</strain>
    </source>
</reference>
<feature type="domain" description="RDRP core" evidence="10">
    <location>
        <begin position="429"/>
        <end position="972"/>
    </location>
</feature>
<keyword evidence="4 8" id="KW-0548">Nucleotidyltransferase</keyword>
<evidence type="ECO:0000256" key="3">
    <source>
        <dbReference type="ARBA" id="ARBA00022679"/>
    </source>
</evidence>
<keyword evidence="6" id="KW-0943">RNA-mediated gene silencing</keyword>
<dbReference type="PANTHER" id="PTHR23079:SF55">
    <property type="entry name" value="RNA-DIRECTED RNA POLYMERASE"/>
    <property type="match status" value="1"/>
</dbReference>
<keyword evidence="5 8" id="KW-0694">RNA-binding</keyword>
<dbReference type="EC" id="2.7.7.48" evidence="8"/>
<dbReference type="EMBL" id="RSCE01000001">
    <property type="protein sequence ID" value="RSH88373.1"/>
    <property type="molecule type" value="Genomic_DNA"/>
</dbReference>
<comment type="caution">
    <text evidence="12">The sequence shown here is derived from an EMBL/GenBank/DDBJ whole genome shotgun (WGS) entry which is preliminary data.</text>
</comment>
<dbReference type="Pfam" id="PF05183">
    <property type="entry name" value="RdRP"/>
    <property type="match status" value="1"/>
</dbReference>
<dbReference type="OrthoDB" id="6513042at2759"/>
<dbReference type="GO" id="GO:0030422">
    <property type="term" value="P:siRNA processing"/>
    <property type="evidence" value="ECO:0007669"/>
    <property type="project" value="TreeGrafter"/>
</dbReference>
<evidence type="ECO:0000256" key="7">
    <source>
        <dbReference type="ARBA" id="ARBA00048744"/>
    </source>
</evidence>
<dbReference type="Proteomes" id="UP000279236">
    <property type="component" value="Unassembled WGS sequence"/>
</dbReference>
<evidence type="ECO:0000259" key="10">
    <source>
        <dbReference type="Pfam" id="PF05183"/>
    </source>
</evidence>
<keyword evidence="2 8" id="KW-0696">RNA-directed RNA polymerase</keyword>
<dbReference type="InterPro" id="IPR057596">
    <property type="entry name" value="RDRP_core"/>
</dbReference>
<accession>A0A427YBA5</accession>
<comment type="catalytic activity">
    <reaction evidence="7 8">
        <text>RNA(n) + a ribonucleoside 5'-triphosphate = RNA(n+1) + diphosphate</text>
        <dbReference type="Rhea" id="RHEA:21248"/>
        <dbReference type="Rhea" id="RHEA-COMP:14527"/>
        <dbReference type="Rhea" id="RHEA-COMP:17342"/>
        <dbReference type="ChEBI" id="CHEBI:33019"/>
        <dbReference type="ChEBI" id="CHEBI:61557"/>
        <dbReference type="ChEBI" id="CHEBI:140395"/>
        <dbReference type="EC" id="2.7.7.48"/>
    </reaction>
</comment>
<feature type="domain" description="RDRP C-terminal head" evidence="11">
    <location>
        <begin position="1003"/>
        <end position="1146"/>
    </location>
</feature>
<evidence type="ECO:0000256" key="2">
    <source>
        <dbReference type="ARBA" id="ARBA00022484"/>
    </source>
</evidence>
<name>A0A427YBA5_9TREE</name>
<dbReference type="GO" id="GO:0031380">
    <property type="term" value="C:nuclear RNA-directed RNA polymerase complex"/>
    <property type="evidence" value="ECO:0007669"/>
    <property type="project" value="TreeGrafter"/>
</dbReference>
<dbReference type="InterPro" id="IPR058752">
    <property type="entry name" value="RDRP_C_head"/>
</dbReference>
<evidence type="ECO:0000259" key="11">
    <source>
        <dbReference type="Pfam" id="PF26253"/>
    </source>
</evidence>
<protein>
    <recommendedName>
        <fullName evidence="8">RNA-dependent RNA polymerase</fullName>
        <ecNumber evidence="8">2.7.7.48</ecNumber>
    </recommendedName>
</protein>
<evidence type="ECO:0000256" key="8">
    <source>
        <dbReference type="RuleBase" id="RU363098"/>
    </source>
</evidence>
<feature type="compositionally biased region" description="Low complexity" evidence="9">
    <location>
        <begin position="92"/>
        <end position="101"/>
    </location>
</feature>
<evidence type="ECO:0000256" key="1">
    <source>
        <dbReference type="ARBA" id="ARBA00005762"/>
    </source>
</evidence>
<evidence type="ECO:0000313" key="12">
    <source>
        <dbReference type="EMBL" id="RSH88373.1"/>
    </source>
</evidence>
<dbReference type="GO" id="GO:0003968">
    <property type="term" value="F:RNA-directed RNA polymerase activity"/>
    <property type="evidence" value="ECO:0007669"/>
    <property type="project" value="UniProtKB-KW"/>
</dbReference>
<dbReference type="GO" id="GO:0003723">
    <property type="term" value="F:RNA binding"/>
    <property type="evidence" value="ECO:0007669"/>
    <property type="project" value="UniProtKB-KW"/>
</dbReference>
<evidence type="ECO:0000256" key="9">
    <source>
        <dbReference type="SAM" id="MobiDB-lite"/>
    </source>
</evidence>
<dbReference type="STRING" id="105984.A0A427YBA5"/>
<dbReference type="RefSeq" id="XP_028480581.1">
    <property type="nucleotide sequence ID" value="XM_028616724.1"/>
</dbReference>
<dbReference type="PANTHER" id="PTHR23079">
    <property type="entry name" value="RNA-DEPENDENT RNA POLYMERASE"/>
    <property type="match status" value="1"/>
</dbReference>
<proteinExistence type="inferred from homology"/>
<dbReference type="Pfam" id="PF26253">
    <property type="entry name" value="RdRP_head"/>
    <property type="match status" value="1"/>
</dbReference>
<evidence type="ECO:0000256" key="5">
    <source>
        <dbReference type="ARBA" id="ARBA00022884"/>
    </source>
</evidence>
<evidence type="ECO:0000313" key="13">
    <source>
        <dbReference type="Proteomes" id="UP000279236"/>
    </source>
</evidence>
<feature type="region of interest" description="Disordered" evidence="9">
    <location>
        <begin position="40"/>
        <end position="118"/>
    </location>
</feature>
<evidence type="ECO:0000256" key="4">
    <source>
        <dbReference type="ARBA" id="ARBA00022695"/>
    </source>
</evidence>
<comment type="similarity">
    <text evidence="1 8">Belongs to the RdRP family.</text>
</comment>
<dbReference type="AlphaFoldDB" id="A0A427YBA5"/>
<evidence type="ECO:0000256" key="6">
    <source>
        <dbReference type="ARBA" id="ARBA00023158"/>
    </source>
</evidence>
<sequence>MDPTDPALLDVDWENQFGTLQLESGPLDPIVASLMGLNIGSQRRKRDSRSPESLVGRIRLNSNAANGSHHDTEGSGYRPRRRRSSSPDSPPTRRSSSSSSSNQGEPVPPGPTIGQFGTTMDTRRELTSMFSAPCLYGLDPTRPGNGRSLLAFDFKRELLVIRTEFEVEQKLVKDLPPVFRPVNAELPFSDISRHGIHFVEEARQGGRTTLVVTVAFRRPPRFFTPFEKDVARFNEHAMARGRAVYRRRATAMDFAVSETKEKDAGTLRAIPDGSVANPIFCNAYRWTFHLNDAEVGRFKACANKLRMMDDENPDAALVSTEKREKAREVPRVMQDWYTPDLSEHDFETRALIEGLIGNGILRPGDVVALMKALKMHAPAPMFRHRLLESLFTEERIRDPARLIPFRANNMRLGNMRMLDHVVRIRTVQVTPTRILVGPPQEETSNSVTRRYHDKLDAIIRVQFVDEGDRLHILDYTKHADKMLPQVGLMARIRRTLQYGIMIAGERYYPVASSSSQQKDHSIWFINHRVIDRVALSKWMGTPKEKVVAKYSARMGLPFSGSRAVDIKISLGRIPDIERDKECFTDGCSMAGTQVMAQSAQALGITCGLDANPSAIQFRLGGAKGVLSCWPELVSEYQLLLRPSQEKFDSKLKDLNVIRVARYQVAFLNRQFIMIMSANGVPDSLFREIFTAAVINIKGMPGRVRKGILTAEDQKYMQMYTDFPLPTIIQNGYHTNPMVLDMCRLVECISDESGTLKENEIFCQYQETDTHDPKVITGEVLVCRAPALHPGDVRRAQAVDLPHLRHLKNVVVFNTAGKRAFPNMLGGGDLDGDDYTIIWDQRFVQPLKVYEAMDYSAPKPLTVERVTQSDLNENFVQYILNDVLGQVDNAHLGQSDLCTPFNKIPLLLSEVHSWEMLTRASVDFAKTGLAVTLDPSWIPEKWPDFMGKPDNKTFQPDNKTYDSQKILGQLFRLVDPAPVYVPADIRKLGFPFEPHMRDIALHPELLQLLLKYKMTYENMMTYTMRRFKVEEVELVTGIATQTKQRKRSRELNHLHEPLRDSFNNHVKTIREEVEAEVAAANFPFAATPEVIAAHAYALTYGQKEVEAWEKHLMMGAWGGMNHGDMETLRPRPMMSFAWVWQDALVQVAQLMGMGP</sequence>
<dbReference type="GeneID" id="39585456"/>
<organism evidence="12 13">
    <name type="scientific">Apiotrichum porosum</name>
    <dbReference type="NCBI Taxonomy" id="105984"/>
    <lineage>
        <taxon>Eukaryota</taxon>
        <taxon>Fungi</taxon>
        <taxon>Dikarya</taxon>
        <taxon>Basidiomycota</taxon>
        <taxon>Agaricomycotina</taxon>
        <taxon>Tremellomycetes</taxon>
        <taxon>Trichosporonales</taxon>
        <taxon>Trichosporonaceae</taxon>
        <taxon>Apiotrichum</taxon>
    </lineage>
</organism>
<keyword evidence="13" id="KW-1185">Reference proteome</keyword>
<keyword evidence="3 8" id="KW-0808">Transferase</keyword>
<gene>
    <name evidence="12" type="ORF">EHS24_000913</name>
</gene>